<keyword evidence="4 7" id="KW-0812">Transmembrane</keyword>
<feature type="transmembrane region" description="Helical" evidence="7">
    <location>
        <begin position="7"/>
        <end position="29"/>
    </location>
</feature>
<dbReference type="GO" id="GO:0015109">
    <property type="term" value="F:chromate transmembrane transporter activity"/>
    <property type="evidence" value="ECO:0007669"/>
    <property type="project" value="InterPro"/>
</dbReference>
<dbReference type="RefSeq" id="WP_249280238.1">
    <property type="nucleotide sequence ID" value="NZ_JACRSS010000002.1"/>
</dbReference>
<evidence type="ECO:0000256" key="4">
    <source>
        <dbReference type="ARBA" id="ARBA00022692"/>
    </source>
</evidence>
<accession>A0A926DIN2</accession>
<keyword evidence="6 7" id="KW-0472">Membrane</keyword>
<feature type="transmembrane region" description="Helical" evidence="7">
    <location>
        <begin position="70"/>
        <end position="97"/>
    </location>
</feature>
<comment type="subcellular location">
    <subcellularLocation>
        <location evidence="1">Cell membrane</location>
        <topology evidence="1">Multi-pass membrane protein</topology>
    </subcellularLocation>
</comment>
<dbReference type="InterPro" id="IPR052518">
    <property type="entry name" value="CHR_Transporter"/>
</dbReference>
<gene>
    <name evidence="8" type="ORF">H8693_06005</name>
</gene>
<evidence type="ECO:0000256" key="1">
    <source>
        <dbReference type="ARBA" id="ARBA00004651"/>
    </source>
</evidence>
<sequence>MILLLLMWEFFKTGLFAIGGGLATLPFLYEMSVKTGWFTATDIANMIAISESTPGPLGINMATYVGYNTAGVAGAILAPIGEVLPSIIIILIIAKVLEKFKENQIVQDVFYGLRPASVGLIAAAGVEVVKVALLNTANWTGFTLASIMATVNWPCLGLAALLLVLTRLPKIKKAHPLYFILGSACVGIAFGYLGWS</sequence>
<dbReference type="Proteomes" id="UP000617951">
    <property type="component" value="Unassembled WGS sequence"/>
</dbReference>
<evidence type="ECO:0000256" key="5">
    <source>
        <dbReference type="ARBA" id="ARBA00022989"/>
    </source>
</evidence>
<dbReference type="PANTHER" id="PTHR43663:SF1">
    <property type="entry name" value="CHROMATE TRANSPORTER"/>
    <property type="match status" value="1"/>
</dbReference>
<comment type="caution">
    <text evidence="8">The sequence shown here is derived from an EMBL/GenBank/DDBJ whole genome shotgun (WGS) entry which is preliminary data.</text>
</comment>
<keyword evidence="3" id="KW-1003">Cell membrane</keyword>
<dbReference type="EMBL" id="JACRSS010000002">
    <property type="protein sequence ID" value="MBC8538482.1"/>
    <property type="molecule type" value="Genomic_DNA"/>
</dbReference>
<name>A0A926DIN2_9FIRM</name>
<dbReference type="InterPro" id="IPR003370">
    <property type="entry name" value="Chromate_transpt"/>
</dbReference>
<keyword evidence="5 7" id="KW-1133">Transmembrane helix</keyword>
<feature type="transmembrane region" description="Helical" evidence="7">
    <location>
        <begin position="139"/>
        <end position="165"/>
    </location>
</feature>
<dbReference type="GO" id="GO:0005886">
    <property type="term" value="C:plasma membrane"/>
    <property type="evidence" value="ECO:0007669"/>
    <property type="project" value="UniProtKB-SubCell"/>
</dbReference>
<evidence type="ECO:0000256" key="7">
    <source>
        <dbReference type="SAM" id="Phobius"/>
    </source>
</evidence>
<evidence type="ECO:0000256" key="2">
    <source>
        <dbReference type="ARBA" id="ARBA00005262"/>
    </source>
</evidence>
<evidence type="ECO:0000256" key="6">
    <source>
        <dbReference type="ARBA" id="ARBA00023136"/>
    </source>
</evidence>
<feature type="transmembrane region" description="Helical" evidence="7">
    <location>
        <begin position="109"/>
        <end position="133"/>
    </location>
</feature>
<evidence type="ECO:0000313" key="8">
    <source>
        <dbReference type="EMBL" id="MBC8538482.1"/>
    </source>
</evidence>
<keyword evidence="9" id="KW-1185">Reference proteome</keyword>
<dbReference type="PANTHER" id="PTHR43663">
    <property type="entry name" value="CHROMATE TRANSPORT PROTEIN-RELATED"/>
    <property type="match status" value="1"/>
</dbReference>
<feature type="transmembrane region" description="Helical" evidence="7">
    <location>
        <begin position="177"/>
        <end position="195"/>
    </location>
</feature>
<protein>
    <submittedName>
        <fullName evidence="8">Chromate transporter</fullName>
    </submittedName>
</protein>
<dbReference type="AlphaFoldDB" id="A0A926DIN2"/>
<dbReference type="Pfam" id="PF02417">
    <property type="entry name" value="Chromate_transp"/>
    <property type="match status" value="1"/>
</dbReference>
<reference evidence="8" key="1">
    <citation type="submission" date="2020-08" db="EMBL/GenBank/DDBJ databases">
        <title>Genome public.</title>
        <authorList>
            <person name="Liu C."/>
            <person name="Sun Q."/>
        </authorList>
    </citation>
    <scope>NUCLEOTIDE SEQUENCE</scope>
    <source>
        <strain evidence="8">NSJ-63</strain>
    </source>
</reference>
<proteinExistence type="inferred from homology"/>
<organism evidence="8 9">
    <name type="scientific">Guopingia tenuis</name>
    <dbReference type="NCBI Taxonomy" id="2763656"/>
    <lineage>
        <taxon>Bacteria</taxon>
        <taxon>Bacillati</taxon>
        <taxon>Bacillota</taxon>
        <taxon>Clostridia</taxon>
        <taxon>Christensenellales</taxon>
        <taxon>Christensenellaceae</taxon>
        <taxon>Guopingia</taxon>
    </lineage>
</organism>
<evidence type="ECO:0000256" key="3">
    <source>
        <dbReference type="ARBA" id="ARBA00022475"/>
    </source>
</evidence>
<comment type="similarity">
    <text evidence="2">Belongs to the chromate ion transporter (CHR) (TC 2.A.51) family.</text>
</comment>
<evidence type="ECO:0000313" key="9">
    <source>
        <dbReference type="Proteomes" id="UP000617951"/>
    </source>
</evidence>